<evidence type="ECO:0000313" key="1">
    <source>
        <dbReference type="EnsemblMetazoa" id="RPRC017367-PA"/>
    </source>
</evidence>
<organism evidence="1 2">
    <name type="scientific">Rhodnius prolixus</name>
    <name type="common">Triatomid bug</name>
    <dbReference type="NCBI Taxonomy" id="13249"/>
    <lineage>
        <taxon>Eukaryota</taxon>
        <taxon>Metazoa</taxon>
        <taxon>Ecdysozoa</taxon>
        <taxon>Arthropoda</taxon>
        <taxon>Hexapoda</taxon>
        <taxon>Insecta</taxon>
        <taxon>Pterygota</taxon>
        <taxon>Neoptera</taxon>
        <taxon>Paraneoptera</taxon>
        <taxon>Hemiptera</taxon>
        <taxon>Heteroptera</taxon>
        <taxon>Panheteroptera</taxon>
        <taxon>Cimicomorpha</taxon>
        <taxon>Reduviidae</taxon>
        <taxon>Triatominae</taxon>
        <taxon>Rhodnius</taxon>
    </lineage>
</organism>
<accession>A0A0H2UI73</accession>
<dbReference type="EnsemblMetazoa" id="RPRC017367-RA">
    <property type="protein sequence ID" value="RPRC017367-PA"/>
    <property type="gene ID" value="RPRC017367"/>
</dbReference>
<protein>
    <recommendedName>
        <fullName evidence="3">Mos1 transposase HTH domain-containing protein</fullName>
    </recommendedName>
</protein>
<name>A0A0H2UI73_RHOPR</name>
<dbReference type="Proteomes" id="UP000015103">
    <property type="component" value="Unassembled WGS sequence"/>
</dbReference>
<dbReference type="InterPro" id="IPR052709">
    <property type="entry name" value="Transposase-MT_Hybrid"/>
</dbReference>
<dbReference type="PANTHER" id="PTHR46060:SF1">
    <property type="entry name" value="MARINER MOS1 TRANSPOSASE-LIKE PROTEIN"/>
    <property type="match status" value="1"/>
</dbReference>
<evidence type="ECO:0008006" key="3">
    <source>
        <dbReference type="Google" id="ProtNLM"/>
    </source>
</evidence>
<keyword evidence="2" id="KW-1185">Reference proteome</keyword>
<dbReference type="VEuPathDB" id="VectorBase:RPRC017367"/>
<reference evidence="1" key="1">
    <citation type="submission" date="2015-06" db="UniProtKB">
        <authorList>
            <consortium name="EnsemblMetazoa"/>
        </authorList>
    </citation>
    <scope>IDENTIFICATION</scope>
</reference>
<sequence>MFLSGAPNVLSGATNVLSGATNVLSGAPNVLSGTPNVLSGAPIVSNNKYIILSLLAGILVNLTPIYITITVEESVMVIIILEMGTFRKDGKIQGLVQREDLQHGQDGQFSEERCPLVQLSNVAVLAEDASLGVGLPMIVFNGSLIRTKLKLDAALVHHTSSEGVLIKVDFFRSLKSWMEDSLMILLAESSPSTEWYKIFWKKGIYKILTLTTSGDIHYYNPFEDILQNNCKMEEIWQNLNGWPIKLSAFPHPLGYSGKTPQETKEKLDIHYGDSASSIRTVYKRFQNFRSGHMGTSDAERSGRPVEVTTPEIIDKIHDMVMDDRRVKVSEIASAVGISNERVHNILHQHLDMTKLSASWVPRFDTVPSAGKIMATVFWDSLGIILIG</sequence>
<dbReference type="STRING" id="13249.A0A0H2UI73"/>
<dbReference type="AlphaFoldDB" id="A0A0H2UI73"/>
<dbReference type="EMBL" id="ACPB03018245">
    <property type="status" value="NOT_ANNOTATED_CDS"/>
    <property type="molecule type" value="Genomic_DNA"/>
</dbReference>
<dbReference type="InParanoid" id="A0A0H2UI73"/>
<dbReference type="EMBL" id="ACPB03018244">
    <property type="status" value="NOT_ANNOTATED_CDS"/>
    <property type="molecule type" value="Genomic_DNA"/>
</dbReference>
<proteinExistence type="predicted"/>
<dbReference type="PANTHER" id="PTHR46060">
    <property type="entry name" value="MARINER MOS1 TRANSPOSASE-LIKE PROTEIN"/>
    <property type="match status" value="1"/>
</dbReference>
<evidence type="ECO:0000313" key="2">
    <source>
        <dbReference type="Proteomes" id="UP000015103"/>
    </source>
</evidence>
<dbReference type="eggNOG" id="ENOG502SEEK">
    <property type="taxonomic scope" value="Eukaryota"/>
</dbReference>